<protein>
    <recommendedName>
        <fullName evidence="19">Mre11 DNA-binding domain-containing protein</fullName>
    </recommendedName>
</protein>
<accession>A0A8H7RZG3</accession>
<dbReference type="GO" id="GO:0000723">
    <property type="term" value="P:telomere maintenance"/>
    <property type="evidence" value="ECO:0007669"/>
    <property type="project" value="TreeGrafter"/>
</dbReference>
<evidence type="ECO:0000256" key="2">
    <source>
        <dbReference type="ARBA" id="ARBA00004123"/>
    </source>
</evidence>
<feature type="active site" description="Proton donor" evidence="16">
    <location>
        <position position="123"/>
    </location>
</feature>
<keyword evidence="6 17" id="KW-0540">Nuclease</keyword>
<dbReference type="GO" id="GO:0035861">
    <property type="term" value="C:site of double-strand break"/>
    <property type="evidence" value="ECO:0007669"/>
    <property type="project" value="TreeGrafter"/>
</dbReference>
<organism evidence="20 21">
    <name type="scientific">Circinella minor</name>
    <dbReference type="NCBI Taxonomy" id="1195481"/>
    <lineage>
        <taxon>Eukaryota</taxon>
        <taxon>Fungi</taxon>
        <taxon>Fungi incertae sedis</taxon>
        <taxon>Mucoromycota</taxon>
        <taxon>Mucoromycotina</taxon>
        <taxon>Mucoromycetes</taxon>
        <taxon>Mucorales</taxon>
        <taxon>Lichtheimiaceae</taxon>
        <taxon>Circinella</taxon>
    </lineage>
</organism>
<dbReference type="GO" id="GO:0008296">
    <property type="term" value="F:3'-5'-DNA exonuclease activity"/>
    <property type="evidence" value="ECO:0007669"/>
    <property type="project" value="InterPro"/>
</dbReference>
<name>A0A8H7RZG3_9FUNG</name>
<keyword evidence="21" id="KW-1185">Reference proteome</keyword>
<keyword evidence="11 17" id="KW-0269">Exonuclease</keyword>
<reference evidence="20 21" key="1">
    <citation type="submission" date="2020-12" db="EMBL/GenBank/DDBJ databases">
        <title>Metabolic potential, ecology and presence of endohyphal bacteria is reflected in genomic diversity of Mucoromycotina.</title>
        <authorList>
            <person name="Muszewska A."/>
            <person name="Okrasinska A."/>
            <person name="Steczkiewicz K."/>
            <person name="Drgas O."/>
            <person name="Orlowska M."/>
            <person name="Perlinska-Lenart U."/>
            <person name="Aleksandrzak-Piekarczyk T."/>
            <person name="Szatraj K."/>
            <person name="Zielenkiewicz U."/>
            <person name="Pilsyk S."/>
            <person name="Malc E."/>
            <person name="Mieczkowski P."/>
            <person name="Kruszewska J.S."/>
            <person name="Biernat P."/>
            <person name="Pawlowska J."/>
        </authorList>
    </citation>
    <scope>NUCLEOTIDE SEQUENCE [LARGE SCALE GENOMIC DNA]</scope>
    <source>
        <strain evidence="20 21">CBS 142.35</strain>
    </source>
</reference>
<dbReference type="InterPro" id="IPR041796">
    <property type="entry name" value="Mre11_N"/>
</dbReference>
<keyword evidence="7" id="KW-0479">Metal-binding</keyword>
<evidence type="ECO:0000256" key="1">
    <source>
        <dbReference type="ARBA" id="ARBA00001936"/>
    </source>
</evidence>
<keyword evidence="9 17" id="KW-0227">DNA damage</keyword>
<proteinExistence type="inferred from homology"/>
<keyword evidence="8 17" id="KW-0255">Endonuclease</keyword>
<dbReference type="GO" id="GO:0006303">
    <property type="term" value="P:double-strand break repair via nonhomologous end joining"/>
    <property type="evidence" value="ECO:0007669"/>
    <property type="project" value="TreeGrafter"/>
</dbReference>
<keyword evidence="15 17" id="KW-0469">Meiosis</keyword>
<evidence type="ECO:0000256" key="11">
    <source>
        <dbReference type="ARBA" id="ARBA00022839"/>
    </source>
</evidence>
<dbReference type="GO" id="GO:0030145">
    <property type="term" value="F:manganese ion binding"/>
    <property type="evidence" value="ECO:0007669"/>
    <property type="project" value="InterPro"/>
</dbReference>
<feature type="region of interest" description="Disordered" evidence="18">
    <location>
        <begin position="359"/>
        <end position="378"/>
    </location>
</feature>
<keyword evidence="13 17" id="KW-0464">Manganese</keyword>
<dbReference type="CDD" id="cd00840">
    <property type="entry name" value="MPP_Mre11_N"/>
    <property type="match status" value="1"/>
</dbReference>
<dbReference type="GO" id="GO:0000724">
    <property type="term" value="P:double-strand break repair via homologous recombination"/>
    <property type="evidence" value="ECO:0007669"/>
    <property type="project" value="TreeGrafter"/>
</dbReference>
<feature type="compositionally biased region" description="Basic and acidic residues" evidence="18">
    <location>
        <begin position="533"/>
        <end position="543"/>
    </location>
</feature>
<dbReference type="InterPro" id="IPR029052">
    <property type="entry name" value="Metallo-depent_PP-like"/>
</dbReference>
<evidence type="ECO:0000313" key="21">
    <source>
        <dbReference type="Proteomes" id="UP000646827"/>
    </source>
</evidence>
<evidence type="ECO:0000256" key="8">
    <source>
        <dbReference type="ARBA" id="ARBA00022759"/>
    </source>
</evidence>
<evidence type="ECO:0000256" key="6">
    <source>
        <dbReference type="ARBA" id="ARBA00022722"/>
    </source>
</evidence>
<dbReference type="InterPro" id="IPR038487">
    <property type="entry name" value="Mre11_capping_dom"/>
</dbReference>
<dbReference type="GO" id="GO:0042138">
    <property type="term" value="P:meiotic DNA double-strand break formation"/>
    <property type="evidence" value="ECO:0007669"/>
    <property type="project" value="TreeGrafter"/>
</dbReference>
<feature type="region of interest" description="Disordered" evidence="18">
    <location>
        <begin position="426"/>
        <end position="445"/>
    </location>
</feature>
<evidence type="ECO:0000256" key="3">
    <source>
        <dbReference type="ARBA" id="ARBA00004286"/>
    </source>
</evidence>
<dbReference type="SMART" id="SM01347">
    <property type="entry name" value="Mre11_DNA_bind"/>
    <property type="match status" value="1"/>
</dbReference>
<feature type="domain" description="Mre11 DNA-binding" evidence="19">
    <location>
        <begin position="304"/>
        <end position="483"/>
    </location>
</feature>
<dbReference type="InterPro" id="IPR004843">
    <property type="entry name" value="Calcineurin-like_PHP"/>
</dbReference>
<dbReference type="SUPFAM" id="SSF56300">
    <property type="entry name" value="Metallo-dependent phosphatases"/>
    <property type="match status" value="1"/>
</dbReference>
<keyword evidence="10 17" id="KW-0378">Hydrolase</keyword>
<evidence type="ECO:0000256" key="17">
    <source>
        <dbReference type="RuleBase" id="RU003447"/>
    </source>
</evidence>
<comment type="similarity">
    <text evidence="4 17">Belongs to the MRE11/RAD32 family.</text>
</comment>
<dbReference type="AlphaFoldDB" id="A0A8H7RZG3"/>
<dbReference type="Pfam" id="PF00149">
    <property type="entry name" value="Metallophos"/>
    <property type="match status" value="1"/>
</dbReference>
<dbReference type="PANTHER" id="PTHR10139">
    <property type="entry name" value="DOUBLE-STRAND BREAK REPAIR PROTEIN MRE11"/>
    <property type="match status" value="1"/>
</dbReference>
<evidence type="ECO:0000256" key="13">
    <source>
        <dbReference type="ARBA" id="ARBA00023211"/>
    </source>
</evidence>
<evidence type="ECO:0000256" key="7">
    <source>
        <dbReference type="ARBA" id="ARBA00022723"/>
    </source>
</evidence>
<keyword evidence="12 17" id="KW-0234">DNA repair</keyword>
<dbReference type="InterPro" id="IPR007281">
    <property type="entry name" value="Mre11_DNA-bd"/>
</dbReference>
<dbReference type="PIRSF" id="PIRSF000882">
    <property type="entry name" value="DSB_repair_MRE11"/>
    <property type="match status" value="1"/>
</dbReference>
<dbReference type="FunFam" id="3.60.21.10:FF:000011">
    <property type="entry name" value="Double-strand break repair protein"/>
    <property type="match status" value="1"/>
</dbReference>
<feature type="region of interest" description="Disordered" evidence="18">
    <location>
        <begin position="533"/>
        <end position="562"/>
    </location>
</feature>
<comment type="caution">
    <text evidence="20">The sequence shown here is derived from an EMBL/GenBank/DDBJ whole genome shotgun (WGS) entry which is preliminary data.</text>
</comment>
<evidence type="ECO:0000259" key="19">
    <source>
        <dbReference type="SMART" id="SM01347"/>
    </source>
</evidence>
<dbReference type="GO" id="GO:0097552">
    <property type="term" value="P:mitochondrial double-strand break repair via homologous recombination"/>
    <property type="evidence" value="ECO:0007669"/>
    <property type="project" value="TreeGrafter"/>
</dbReference>
<evidence type="ECO:0000313" key="20">
    <source>
        <dbReference type="EMBL" id="KAG2219859.1"/>
    </source>
</evidence>
<dbReference type="GO" id="GO:0007095">
    <property type="term" value="P:mitotic G2 DNA damage checkpoint signaling"/>
    <property type="evidence" value="ECO:0007669"/>
    <property type="project" value="TreeGrafter"/>
</dbReference>
<keyword evidence="5" id="KW-0158">Chromosome</keyword>
<comment type="subcellular location">
    <subcellularLocation>
        <location evidence="3">Chromosome</location>
    </subcellularLocation>
    <subcellularLocation>
        <location evidence="2">Nucleus</location>
    </subcellularLocation>
</comment>
<evidence type="ECO:0000256" key="5">
    <source>
        <dbReference type="ARBA" id="ARBA00022454"/>
    </source>
</evidence>
<gene>
    <name evidence="20" type="ORF">INT45_000746</name>
</gene>
<evidence type="ECO:0000256" key="10">
    <source>
        <dbReference type="ARBA" id="ARBA00022801"/>
    </source>
</evidence>
<dbReference type="GO" id="GO:0031573">
    <property type="term" value="P:mitotic intra-S DNA damage checkpoint signaling"/>
    <property type="evidence" value="ECO:0007669"/>
    <property type="project" value="TreeGrafter"/>
</dbReference>
<sequence length="562" mass="64504">MSSDNTFRILISTDNHVGYLEDDQIRGKDSFQSFEEVLILAKQHNVDFILLGGDLFHHSQPSLYCLREVMGLIRQHLFGDKPCEFNICSDQSINFPSRFQQGCNVYDPNLNISIPIFTIHGNHDDPVGQENLSAMDLLASVGCANYFGRSHDLNDIKVYPILMAKGDTKLALYGLGNVRDERLHHAWRDGSVSFIRPAGNRENEEEEEEEEAQQSQEWLDNAFNMFVLHQNRVRHGPTSYIPEEFLDEFLDLVLWGHEHDCRIDPEPCHGKDICQPGSSVATSLAEGEALPKHVGLLEITGKEYSLQKIRLSTVRPFQFTSIQLSQVNELRNAMGDTKACQRYLYSVVEDLIGRAEEEWGQQQGDDDDDEQQQQQQKSMPLPLIRIRVDYSGGFEAFNVVVFGKKFVSRVANPRDILKFYRQRSTNGTTTTRRQRQQEVLNDPTASIPERLDNIRVETLVDEILGKNLEVLPENEMQDVVQKLIDKDDKNAVSSFIKQSVLRMKRSVDGENRTSIDDLSEQFVKRRATELKEDRFDSYAREQTARNSRRSRRENDAVDEDNE</sequence>
<keyword evidence="14 17" id="KW-0539">Nucleus</keyword>
<dbReference type="Proteomes" id="UP000646827">
    <property type="component" value="Unassembled WGS sequence"/>
</dbReference>
<evidence type="ECO:0000256" key="12">
    <source>
        <dbReference type="ARBA" id="ARBA00023204"/>
    </source>
</evidence>
<evidence type="ECO:0000256" key="9">
    <source>
        <dbReference type="ARBA" id="ARBA00022763"/>
    </source>
</evidence>
<evidence type="ECO:0000256" key="14">
    <source>
        <dbReference type="ARBA" id="ARBA00023242"/>
    </source>
</evidence>
<dbReference type="PANTHER" id="PTHR10139:SF1">
    <property type="entry name" value="DOUBLE-STRAND BREAK REPAIR PROTEIN MRE11"/>
    <property type="match status" value="1"/>
</dbReference>
<dbReference type="EMBL" id="JAEPRB010000161">
    <property type="protein sequence ID" value="KAG2219859.1"/>
    <property type="molecule type" value="Genomic_DNA"/>
</dbReference>
<evidence type="ECO:0000256" key="16">
    <source>
        <dbReference type="PIRSR" id="PIRSR000882-1"/>
    </source>
</evidence>
<evidence type="ECO:0000256" key="4">
    <source>
        <dbReference type="ARBA" id="ARBA00009028"/>
    </source>
</evidence>
<dbReference type="NCBIfam" id="TIGR00583">
    <property type="entry name" value="mre11"/>
    <property type="match status" value="1"/>
</dbReference>
<dbReference type="Gene3D" id="3.60.21.10">
    <property type="match status" value="1"/>
</dbReference>
<dbReference type="Gene3D" id="3.30.110.110">
    <property type="entry name" value="Mre11, capping domain"/>
    <property type="match status" value="1"/>
</dbReference>
<evidence type="ECO:0000256" key="18">
    <source>
        <dbReference type="SAM" id="MobiDB-lite"/>
    </source>
</evidence>
<dbReference type="OrthoDB" id="30417at2759"/>
<comment type="cofactor">
    <cofactor evidence="1">
        <name>Mn(2+)</name>
        <dbReference type="ChEBI" id="CHEBI:29035"/>
    </cofactor>
</comment>
<dbReference type="GO" id="GO:0030870">
    <property type="term" value="C:Mre11 complex"/>
    <property type="evidence" value="ECO:0007669"/>
    <property type="project" value="InterPro"/>
</dbReference>
<dbReference type="Pfam" id="PF04152">
    <property type="entry name" value="Mre11_DNA_bind"/>
    <property type="match status" value="1"/>
</dbReference>
<dbReference type="GO" id="GO:0000014">
    <property type="term" value="F:single-stranded DNA endodeoxyribonuclease activity"/>
    <property type="evidence" value="ECO:0007669"/>
    <property type="project" value="TreeGrafter"/>
</dbReference>
<evidence type="ECO:0000256" key="15">
    <source>
        <dbReference type="ARBA" id="ARBA00023254"/>
    </source>
</evidence>
<dbReference type="InterPro" id="IPR003701">
    <property type="entry name" value="Mre11"/>
</dbReference>